<dbReference type="PANTHER" id="PTHR44943:SF8">
    <property type="entry name" value="TPR REPEAT-CONTAINING PROTEIN MJ0263"/>
    <property type="match status" value="1"/>
</dbReference>
<reference evidence="4 5" key="1">
    <citation type="submission" date="2012-10" db="EMBL/GenBank/DDBJ databases">
        <authorList>
            <person name="Harkins D.M."/>
            <person name="Durkin A.S."/>
            <person name="Brinkac L.M."/>
            <person name="Haft D.H."/>
            <person name="Selengut J.D."/>
            <person name="Sanka R."/>
            <person name="DePew J."/>
            <person name="Purushe J."/>
            <person name="Whelen A.C."/>
            <person name="Vinetz J.M."/>
            <person name="Sutton G.G."/>
            <person name="Nierman W.C."/>
            <person name="Fouts D.E."/>
        </authorList>
    </citation>
    <scope>NUCLEOTIDE SEQUENCE [LARGE SCALE GENOMIC DNA]</scope>
    <source>
        <strain evidence="4 5">2006001853</strain>
    </source>
</reference>
<evidence type="ECO:0000256" key="2">
    <source>
        <dbReference type="ARBA" id="ARBA00022803"/>
    </source>
</evidence>
<keyword evidence="3" id="KW-1133">Transmembrane helix</keyword>
<dbReference type="InterPro" id="IPR051685">
    <property type="entry name" value="Ycf3/AcsC/BcsC/TPR_MFPF"/>
</dbReference>
<proteinExistence type="predicted"/>
<dbReference type="PANTHER" id="PTHR44943">
    <property type="entry name" value="CELLULOSE SYNTHASE OPERON PROTEIN C"/>
    <property type="match status" value="1"/>
</dbReference>
<dbReference type="Gene3D" id="1.25.40.10">
    <property type="entry name" value="Tetratricopeptide repeat domain"/>
    <property type="match status" value="1"/>
</dbReference>
<organism evidence="4 5">
    <name type="scientific">Leptospira weilii str. 2006001853</name>
    <dbReference type="NCBI Taxonomy" id="1001589"/>
    <lineage>
        <taxon>Bacteria</taxon>
        <taxon>Pseudomonadati</taxon>
        <taxon>Spirochaetota</taxon>
        <taxon>Spirochaetia</taxon>
        <taxon>Leptospirales</taxon>
        <taxon>Leptospiraceae</taxon>
        <taxon>Leptospira</taxon>
    </lineage>
</organism>
<dbReference type="InterPro" id="IPR011990">
    <property type="entry name" value="TPR-like_helical_dom_sf"/>
</dbReference>
<dbReference type="Pfam" id="PF13181">
    <property type="entry name" value="TPR_8"/>
    <property type="match status" value="1"/>
</dbReference>
<evidence type="ECO:0000256" key="1">
    <source>
        <dbReference type="ARBA" id="ARBA00022737"/>
    </source>
</evidence>
<name>A0A828Z4E4_9LEPT</name>
<keyword evidence="2" id="KW-0802">TPR repeat</keyword>
<feature type="transmembrane region" description="Helical" evidence="3">
    <location>
        <begin position="25"/>
        <end position="45"/>
    </location>
</feature>
<dbReference type="SUPFAM" id="SSF48452">
    <property type="entry name" value="TPR-like"/>
    <property type="match status" value="1"/>
</dbReference>
<accession>A0A828Z4E4</accession>
<dbReference type="Proteomes" id="UP000001338">
    <property type="component" value="Unassembled WGS sequence"/>
</dbReference>
<dbReference type="SMART" id="SM00028">
    <property type="entry name" value="TPR"/>
    <property type="match status" value="2"/>
</dbReference>
<gene>
    <name evidence="4" type="ORF">LEP1GSC036_3228</name>
</gene>
<evidence type="ECO:0000256" key="3">
    <source>
        <dbReference type="SAM" id="Phobius"/>
    </source>
</evidence>
<dbReference type="AlphaFoldDB" id="A0A828Z4E4"/>
<dbReference type="EMBL" id="AFLV02000038">
    <property type="protein sequence ID" value="EKR64768.1"/>
    <property type="molecule type" value="Genomic_DNA"/>
</dbReference>
<comment type="caution">
    <text evidence="4">The sequence shown here is derived from an EMBL/GenBank/DDBJ whole genome shotgun (WGS) entry which is preliminary data.</text>
</comment>
<keyword evidence="3" id="KW-0812">Transmembrane</keyword>
<keyword evidence="1" id="KW-0677">Repeat</keyword>
<evidence type="ECO:0000313" key="5">
    <source>
        <dbReference type="Proteomes" id="UP000001338"/>
    </source>
</evidence>
<dbReference type="Pfam" id="PF14559">
    <property type="entry name" value="TPR_19"/>
    <property type="match status" value="1"/>
</dbReference>
<sequence length="221" mass="25601">MKNNFKGIANNLKIKSSIMRLQKQAYHGSILFLIVSISLIVTLNACGRDEQSKLETFQKGKKEYTSRNLEKAAEFFRQVVSEDKEFLPAQIMLGKSLFFLGKMEESEEVFQKGLTRFPGNSTIRFWIARIHMLQEGKTKEAKQELEYILETEETFFDAHYYLAKIYEKEGMLKEALVEYNRAKMIKIGFDKIHRDLGKLYDVAGLHEKAALEKGLLIEKAE</sequence>
<dbReference type="RefSeq" id="WP_002623233.1">
    <property type="nucleotide sequence ID" value="NZ_AFLV02000038.1"/>
</dbReference>
<keyword evidence="3" id="KW-0472">Membrane</keyword>
<dbReference type="InterPro" id="IPR019734">
    <property type="entry name" value="TPR_rpt"/>
</dbReference>
<protein>
    <submittedName>
        <fullName evidence="4">Tetratricopeptide repeat protein</fullName>
    </submittedName>
</protein>
<evidence type="ECO:0000313" key="4">
    <source>
        <dbReference type="EMBL" id="EKR64768.1"/>
    </source>
</evidence>